<organism evidence="2 3">
    <name type="scientific">Rhizophagus irregularis (strain DAOM 181602 / DAOM 197198 / MUCL 43194)</name>
    <name type="common">Arbuscular mycorrhizal fungus</name>
    <name type="synonym">Glomus intraradices</name>
    <dbReference type="NCBI Taxonomy" id="747089"/>
    <lineage>
        <taxon>Eukaryota</taxon>
        <taxon>Fungi</taxon>
        <taxon>Fungi incertae sedis</taxon>
        <taxon>Mucoromycota</taxon>
        <taxon>Glomeromycotina</taxon>
        <taxon>Glomeromycetes</taxon>
        <taxon>Glomerales</taxon>
        <taxon>Glomeraceae</taxon>
        <taxon>Rhizophagus</taxon>
    </lineage>
</organism>
<feature type="chain" id="PRO_5015114423" evidence="1">
    <location>
        <begin position="25"/>
        <end position="62"/>
    </location>
</feature>
<keyword evidence="1" id="KW-0732">Signal</keyword>
<feature type="signal peptide" evidence="1">
    <location>
        <begin position="1"/>
        <end position="24"/>
    </location>
</feature>
<dbReference type="EMBL" id="AUPC02000220">
    <property type="protein sequence ID" value="POG65180.1"/>
    <property type="molecule type" value="Genomic_DNA"/>
</dbReference>
<sequence length="62" mass="6968">MYYPTFLKVIFIVSLCFLTLNVEAQPLNGVTKSKRQLSCLPSGSRCDKFSNCCSRCVKGRCI</sequence>
<dbReference type="AlphaFoldDB" id="A0A2P4PIH9"/>
<evidence type="ECO:0000313" key="3">
    <source>
        <dbReference type="Proteomes" id="UP000018888"/>
    </source>
</evidence>
<keyword evidence="3" id="KW-1185">Reference proteome</keyword>
<evidence type="ECO:0000313" key="2">
    <source>
        <dbReference type="EMBL" id="POG65180.1"/>
    </source>
</evidence>
<gene>
    <name evidence="2" type="ORF">GLOIN_2v1668848</name>
</gene>
<evidence type="ECO:0000256" key="1">
    <source>
        <dbReference type="SAM" id="SignalP"/>
    </source>
</evidence>
<comment type="caution">
    <text evidence="2">The sequence shown here is derived from an EMBL/GenBank/DDBJ whole genome shotgun (WGS) entry which is preliminary data.</text>
</comment>
<accession>A0A2P4PIH9</accession>
<name>A0A2P4PIH9_RHIID</name>
<reference evidence="2 3" key="1">
    <citation type="journal article" date="2013" name="Proc. Natl. Acad. Sci. U.S.A.">
        <title>Genome of an arbuscular mycorrhizal fungus provides insight into the oldest plant symbiosis.</title>
        <authorList>
            <person name="Tisserant E."/>
            <person name="Malbreil M."/>
            <person name="Kuo A."/>
            <person name="Kohler A."/>
            <person name="Symeonidi A."/>
            <person name="Balestrini R."/>
            <person name="Charron P."/>
            <person name="Duensing N."/>
            <person name="Frei Dit Frey N."/>
            <person name="Gianinazzi-Pearson V."/>
            <person name="Gilbert L.B."/>
            <person name="Handa Y."/>
            <person name="Herr J.R."/>
            <person name="Hijri M."/>
            <person name="Koul R."/>
            <person name="Kawaguchi M."/>
            <person name="Krajinski F."/>
            <person name="Lammers P.J."/>
            <person name="Masclaux F.G."/>
            <person name="Murat C."/>
            <person name="Morin E."/>
            <person name="Ndikumana S."/>
            <person name="Pagni M."/>
            <person name="Petitpierre D."/>
            <person name="Requena N."/>
            <person name="Rosikiewicz P."/>
            <person name="Riley R."/>
            <person name="Saito K."/>
            <person name="San Clemente H."/>
            <person name="Shapiro H."/>
            <person name="van Tuinen D."/>
            <person name="Becard G."/>
            <person name="Bonfante P."/>
            <person name="Paszkowski U."/>
            <person name="Shachar-Hill Y.Y."/>
            <person name="Tuskan G.A."/>
            <person name="Young P.W."/>
            <person name="Sanders I.R."/>
            <person name="Henrissat B."/>
            <person name="Rensing S.A."/>
            <person name="Grigoriev I.V."/>
            <person name="Corradi N."/>
            <person name="Roux C."/>
            <person name="Martin F."/>
        </authorList>
    </citation>
    <scope>NUCLEOTIDE SEQUENCE [LARGE SCALE GENOMIC DNA]</scope>
    <source>
        <strain evidence="2 3">DAOM 197198</strain>
    </source>
</reference>
<proteinExistence type="predicted"/>
<reference evidence="2 3" key="2">
    <citation type="journal article" date="2018" name="New Phytol.">
        <title>High intraspecific genome diversity in the model arbuscular mycorrhizal symbiont Rhizophagus irregularis.</title>
        <authorList>
            <person name="Chen E.C.H."/>
            <person name="Morin E."/>
            <person name="Beaudet D."/>
            <person name="Noel J."/>
            <person name="Yildirir G."/>
            <person name="Ndikumana S."/>
            <person name="Charron P."/>
            <person name="St-Onge C."/>
            <person name="Giorgi J."/>
            <person name="Kruger M."/>
            <person name="Marton T."/>
            <person name="Ropars J."/>
            <person name="Grigoriev I.V."/>
            <person name="Hainaut M."/>
            <person name="Henrissat B."/>
            <person name="Roux C."/>
            <person name="Martin F."/>
            <person name="Corradi N."/>
        </authorList>
    </citation>
    <scope>NUCLEOTIDE SEQUENCE [LARGE SCALE GENOMIC DNA]</scope>
    <source>
        <strain evidence="2 3">DAOM 197198</strain>
    </source>
</reference>
<dbReference type="Proteomes" id="UP000018888">
    <property type="component" value="Unassembled WGS sequence"/>
</dbReference>
<protein>
    <submittedName>
        <fullName evidence="2">Uncharacterized protein</fullName>
    </submittedName>
</protein>